<evidence type="ECO:0000256" key="2">
    <source>
        <dbReference type="ARBA" id="ARBA00011955"/>
    </source>
</evidence>
<dbReference type="SUPFAM" id="SSF143631">
    <property type="entry name" value="ApbE-like"/>
    <property type="match status" value="1"/>
</dbReference>
<evidence type="ECO:0000256" key="6">
    <source>
        <dbReference type="ARBA" id="ARBA00022723"/>
    </source>
</evidence>
<proteinExistence type="predicted"/>
<evidence type="ECO:0000256" key="4">
    <source>
        <dbReference type="ARBA" id="ARBA00022630"/>
    </source>
</evidence>
<reference evidence="11" key="1">
    <citation type="submission" date="2020-05" db="EMBL/GenBank/DDBJ databases">
        <authorList>
            <person name="Chiriac C."/>
            <person name="Salcher M."/>
            <person name="Ghai R."/>
            <person name="Kavagutti S V."/>
        </authorList>
    </citation>
    <scope>NUCLEOTIDE SEQUENCE</scope>
</reference>
<sequence>MSAGTRVVAQRSFRVMGCESHVIITAGTDALLDRAEARLRELESLWSRFLPDSDITRANQAAGTPVRVHEDTLAVILRSIEAWKQTRGLFDITVLPALVHHGYTHSAVTSAAAPRVSQQIIGVSGAVEVDLAHATICVPAGGAIDLGGIGKGFAADIVAEELIEAGALGALVNIGGDISVLGVPHIPGDTSWVLGIEDPTAVPTHIARVALTCGGVATSGTTIRHWNTASGQQAHHLIDPNTALPATTTLLTATVIAGDTATAEVFATAAMMSDGPAAVVLLDRVGLSGLMVGTDGTVYRTKNLGAFIP</sequence>
<evidence type="ECO:0000256" key="1">
    <source>
        <dbReference type="ARBA" id="ARBA00001946"/>
    </source>
</evidence>
<evidence type="ECO:0000256" key="10">
    <source>
        <dbReference type="ARBA" id="ARBA00048540"/>
    </source>
</evidence>
<dbReference type="Gene3D" id="3.10.520.10">
    <property type="entry name" value="ApbE-like domains"/>
    <property type="match status" value="1"/>
</dbReference>
<dbReference type="GO" id="GO:0046872">
    <property type="term" value="F:metal ion binding"/>
    <property type="evidence" value="ECO:0007669"/>
    <property type="project" value="UniProtKB-KW"/>
</dbReference>
<accession>A0A6J7E8X0</accession>
<keyword evidence="7" id="KW-0274">FAD</keyword>
<organism evidence="11">
    <name type="scientific">freshwater metagenome</name>
    <dbReference type="NCBI Taxonomy" id="449393"/>
    <lineage>
        <taxon>unclassified sequences</taxon>
        <taxon>metagenomes</taxon>
        <taxon>ecological metagenomes</taxon>
    </lineage>
</organism>
<dbReference type="Pfam" id="PF02424">
    <property type="entry name" value="ApbE"/>
    <property type="match status" value="1"/>
</dbReference>
<evidence type="ECO:0000256" key="7">
    <source>
        <dbReference type="ARBA" id="ARBA00022827"/>
    </source>
</evidence>
<dbReference type="PANTHER" id="PTHR30040">
    <property type="entry name" value="THIAMINE BIOSYNTHESIS LIPOPROTEIN APBE"/>
    <property type="match status" value="1"/>
</dbReference>
<evidence type="ECO:0000256" key="8">
    <source>
        <dbReference type="ARBA" id="ARBA00022842"/>
    </source>
</evidence>
<dbReference type="GO" id="GO:0016740">
    <property type="term" value="F:transferase activity"/>
    <property type="evidence" value="ECO:0007669"/>
    <property type="project" value="UniProtKB-KW"/>
</dbReference>
<dbReference type="InterPro" id="IPR003374">
    <property type="entry name" value="ApbE-like_sf"/>
</dbReference>
<dbReference type="AlphaFoldDB" id="A0A6J7E8X0"/>
<keyword evidence="8" id="KW-0460">Magnesium</keyword>
<gene>
    <name evidence="11" type="ORF">UFOPK3376_01369</name>
</gene>
<dbReference type="PIRSF" id="PIRSF006268">
    <property type="entry name" value="ApbE"/>
    <property type="match status" value="1"/>
</dbReference>
<dbReference type="InterPro" id="IPR024932">
    <property type="entry name" value="ApbE"/>
</dbReference>
<dbReference type="EMBL" id="CAFBLP010000030">
    <property type="protein sequence ID" value="CAB4879557.1"/>
    <property type="molecule type" value="Genomic_DNA"/>
</dbReference>
<keyword evidence="4" id="KW-0285">Flavoprotein</keyword>
<evidence type="ECO:0000256" key="9">
    <source>
        <dbReference type="ARBA" id="ARBA00031306"/>
    </source>
</evidence>
<dbReference type="EC" id="2.7.1.180" evidence="2"/>
<evidence type="ECO:0000256" key="3">
    <source>
        <dbReference type="ARBA" id="ARBA00016337"/>
    </source>
</evidence>
<protein>
    <recommendedName>
        <fullName evidence="3">FAD:protein FMN transferase</fullName>
        <ecNumber evidence="2">2.7.1.180</ecNumber>
    </recommendedName>
    <alternativeName>
        <fullName evidence="9">Flavin transferase</fullName>
    </alternativeName>
</protein>
<name>A0A6J7E8X0_9ZZZZ</name>
<keyword evidence="5" id="KW-0808">Transferase</keyword>
<evidence type="ECO:0000313" key="11">
    <source>
        <dbReference type="EMBL" id="CAB4879557.1"/>
    </source>
</evidence>
<dbReference type="PANTHER" id="PTHR30040:SF2">
    <property type="entry name" value="FAD:PROTEIN FMN TRANSFERASE"/>
    <property type="match status" value="1"/>
</dbReference>
<keyword evidence="6" id="KW-0479">Metal-binding</keyword>
<comment type="catalytic activity">
    <reaction evidence="10">
        <text>L-threonyl-[protein] + FAD = FMN-L-threonyl-[protein] + AMP + H(+)</text>
        <dbReference type="Rhea" id="RHEA:36847"/>
        <dbReference type="Rhea" id="RHEA-COMP:11060"/>
        <dbReference type="Rhea" id="RHEA-COMP:11061"/>
        <dbReference type="ChEBI" id="CHEBI:15378"/>
        <dbReference type="ChEBI" id="CHEBI:30013"/>
        <dbReference type="ChEBI" id="CHEBI:57692"/>
        <dbReference type="ChEBI" id="CHEBI:74257"/>
        <dbReference type="ChEBI" id="CHEBI:456215"/>
        <dbReference type="EC" id="2.7.1.180"/>
    </reaction>
</comment>
<evidence type="ECO:0000256" key="5">
    <source>
        <dbReference type="ARBA" id="ARBA00022679"/>
    </source>
</evidence>
<comment type="cofactor">
    <cofactor evidence="1">
        <name>Mg(2+)</name>
        <dbReference type="ChEBI" id="CHEBI:18420"/>
    </cofactor>
</comment>